<sequence>MRLPAIVIILISTLIIGLSIKVLLNEYFENDNLTSSPAINLQDSGSNNTLSESDNNPTPSLSTPAAIPTPSKSPATTSPNNPTPSPSINAEYVDVYVTYYGWHDNDPSGNKIAYPKKYFNEAKHDTAGGKGTYDDPITFASDKELFEVGTVLYVPYIKKYIVMEDQCSTCEDNYDDGRKHIDIWMSSNDDYEDELYECQRYWTRNKTKVEKDPPKNREVNSKPLFDKENGECLNSI</sequence>
<comment type="caution">
    <text evidence="3">The sequence shown here is derived from an EMBL/GenBank/DDBJ whole genome shotgun (WGS) entry which is preliminary data.</text>
</comment>
<dbReference type="STRING" id="1802620.A3D91_04265"/>
<name>A0A1F4V8Y1_UNCKA</name>
<protein>
    <submittedName>
        <fullName evidence="3">Uncharacterized protein</fullName>
    </submittedName>
</protein>
<evidence type="ECO:0000256" key="2">
    <source>
        <dbReference type="SAM" id="Phobius"/>
    </source>
</evidence>
<feature type="compositionally biased region" description="Low complexity" evidence="1">
    <location>
        <begin position="62"/>
        <end position="87"/>
    </location>
</feature>
<proteinExistence type="predicted"/>
<dbReference type="AlphaFoldDB" id="A0A1F4V8Y1"/>
<evidence type="ECO:0000313" key="4">
    <source>
        <dbReference type="Proteomes" id="UP000178127"/>
    </source>
</evidence>
<keyword evidence="2" id="KW-0812">Transmembrane</keyword>
<feature type="region of interest" description="Disordered" evidence="1">
    <location>
        <begin position="209"/>
        <end position="236"/>
    </location>
</feature>
<evidence type="ECO:0000313" key="3">
    <source>
        <dbReference type="EMBL" id="OGC53627.1"/>
    </source>
</evidence>
<organism evidence="3 4">
    <name type="scientific">candidate division WWE3 bacterium RIFCSPHIGHO2_02_FULL_38_14</name>
    <dbReference type="NCBI Taxonomy" id="1802620"/>
    <lineage>
        <taxon>Bacteria</taxon>
        <taxon>Katanobacteria</taxon>
    </lineage>
</organism>
<keyword evidence="2" id="KW-1133">Transmembrane helix</keyword>
<feature type="compositionally biased region" description="Polar residues" evidence="1">
    <location>
        <begin position="36"/>
        <end position="61"/>
    </location>
</feature>
<feature type="transmembrane region" description="Helical" evidence="2">
    <location>
        <begin position="6"/>
        <end position="24"/>
    </location>
</feature>
<gene>
    <name evidence="3" type="ORF">A3D91_04265</name>
</gene>
<reference evidence="3 4" key="1">
    <citation type="journal article" date="2016" name="Nat. Commun.">
        <title>Thousands of microbial genomes shed light on interconnected biogeochemical processes in an aquifer system.</title>
        <authorList>
            <person name="Anantharaman K."/>
            <person name="Brown C.T."/>
            <person name="Hug L.A."/>
            <person name="Sharon I."/>
            <person name="Castelle C.J."/>
            <person name="Probst A.J."/>
            <person name="Thomas B.C."/>
            <person name="Singh A."/>
            <person name="Wilkins M.J."/>
            <person name="Karaoz U."/>
            <person name="Brodie E.L."/>
            <person name="Williams K.H."/>
            <person name="Hubbard S.S."/>
            <person name="Banfield J.F."/>
        </authorList>
    </citation>
    <scope>NUCLEOTIDE SEQUENCE [LARGE SCALE GENOMIC DNA]</scope>
</reference>
<accession>A0A1F4V8Y1</accession>
<feature type="compositionally biased region" description="Basic and acidic residues" evidence="1">
    <location>
        <begin position="209"/>
        <end position="230"/>
    </location>
</feature>
<evidence type="ECO:0000256" key="1">
    <source>
        <dbReference type="SAM" id="MobiDB-lite"/>
    </source>
</evidence>
<feature type="region of interest" description="Disordered" evidence="1">
    <location>
        <begin position="36"/>
        <end position="87"/>
    </location>
</feature>
<keyword evidence="2" id="KW-0472">Membrane</keyword>
<dbReference type="Proteomes" id="UP000178127">
    <property type="component" value="Unassembled WGS sequence"/>
</dbReference>
<dbReference type="EMBL" id="MEVD01000013">
    <property type="protein sequence ID" value="OGC53627.1"/>
    <property type="molecule type" value="Genomic_DNA"/>
</dbReference>